<dbReference type="PANTHER" id="PTHR39328:SF1">
    <property type="entry name" value="BLL2871 PROTEIN"/>
    <property type="match status" value="1"/>
</dbReference>
<protein>
    <submittedName>
        <fullName evidence="2">Uncharacterized protein</fullName>
    </submittedName>
</protein>
<sequence>MRALIVALALCAAAPAFAQETEPRRPVHTFSIVARDAATGQMGVAVQSHWFSVGGVVTWAEPGVGAVATQSFALRSYGPLGLELMRNGMTADQALTALVAGDAHPEGRQVGMVDAHGNVANHTGPSAIREACDIEGEGFTVQANMMGPSTVCTAMAAAYQAAQGDLSARLMAALHAAQREGGDIRGQQSAALLVVSGDRAQHAWSGRIFDLRVEDHQRPIQELERLLGLARAYNLMTEGDDAMAAGDVATARQRYTAAMALAPDNHEMVFWTAVTLASTGDVDEALPLFRRAFRMHRPWRELLQRLPAAGQFPDDPALMSRILAVR</sequence>
<evidence type="ECO:0000313" key="3">
    <source>
        <dbReference type="Proteomes" id="UP000431269"/>
    </source>
</evidence>
<dbReference type="RefSeq" id="WP_158765344.1">
    <property type="nucleotide sequence ID" value="NZ_CP047045.1"/>
</dbReference>
<proteinExistence type="predicted"/>
<dbReference type="Pfam" id="PF13432">
    <property type="entry name" value="TPR_16"/>
    <property type="match status" value="1"/>
</dbReference>
<evidence type="ECO:0000256" key="1">
    <source>
        <dbReference type="SAM" id="SignalP"/>
    </source>
</evidence>
<dbReference type="Gene3D" id="3.60.20.10">
    <property type="entry name" value="Glutamine Phosphoribosylpyrophosphate, subunit 1, domain 1"/>
    <property type="match status" value="1"/>
</dbReference>
<dbReference type="Pfam" id="PF06267">
    <property type="entry name" value="DUF1028"/>
    <property type="match status" value="1"/>
</dbReference>
<feature type="signal peptide" evidence="1">
    <location>
        <begin position="1"/>
        <end position="18"/>
    </location>
</feature>
<dbReference type="InterPro" id="IPR029055">
    <property type="entry name" value="Ntn_hydrolases_N"/>
</dbReference>
<evidence type="ECO:0000313" key="2">
    <source>
        <dbReference type="EMBL" id="QGZ94402.1"/>
    </source>
</evidence>
<dbReference type="KEGG" id="tsv:DSM104635_01220"/>
<dbReference type="AlphaFoldDB" id="A0A6I6MRX6"/>
<feature type="chain" id="PRO_5026258314" evidence="1">
    <location>
        <begin position="19"/>
        <end position="326"/>
    </location>
</feature>
<dbReference type="PANTHER" id="PTHR39328">
    <property type="entry name" value="BLL2871 PROTEIN"/>
    <property type="match status" value="1"/>
</dbReference>
<keyword evidence="3" id="KW-1185">Reference proteome</keyword>
<dbReference type="SUPFAM" id="SSF56235">
    <property type="entry name" value="N-terminal nucleophile aminohydrolases (Ntn hydrolases)"/>
    <property type="match status" value="1"/>
</dbReference>
<reference evidence="3" key="1">
    <citation type="submission" date="2019-12" db="EMBL/GenBank/DDBJ databases">
        <title>Complete genome of Terracaulis silvestris 0127_4.</title>
        <authorList>
            <person name="Vieira S."/>
            <person name="Riedel T."/>
            <person name="Sproer C."/>
            <person name="Pascual J."/>
            <person name="Boedeker C."/>
            <person name="Overmann J."/>
        </authorList>
    </citation>
    <scope>NUCLEOTIDE SEQUENCE [LARGE SCALE GENOMIC DNA]</scope>
    <source>
        <strain evidence="3">0127_4</strain>
    </source>
</reference>
<accession>A0A6I6MRX6</accession>
<dbReference type="SUPFAM" id="SSF48452">
    <property type="entry name" value="TPR-like"/>
    <property type="match status" value="1"/>
</dbReference>
<keyword evidence="1" id="KW-0732">Signal</keyword>
<dbReference type="EMBL" id="CP047045">
    <property type="protein sequence ID" value="QGZ94402.1"/>
    <property type="molecule type" value="Genomic_DNA"/>
</dbReference>
<dbReference type="InterPro" id="IPR010430">
    <property type="entry name" value="DUF1028"/>
</dbReference>
<organism evidence="2 3">
    <name type="scientific">Terricaulis silvestris</name>
    <dbReference type="NCBI Taxonomy" id="2686094"/>
    <lineage>
        <taxon>Bacteria</taxon>
        <taxon>Pseudomonadati</taxon>
        <taxon>Pseudomonadota</taxon>
        <taxon>Alphaproteobacteria</taxon>
        <taxon>Caulobacterales</taxon>
        <taxon>Caulobacteraceae</taxon>
        <taxon>Terricaulis</taxon>
    </lineage>
</organism>
<dbReference type="InterPro" id="IPR011990">
    <property type="entry name" value="TPR-like_helical_dom_sf"/>
</dbReference>
<name>A0A6I6MRX6_9CAUL</name>
<dbReference type="Proteomes" id="UP000431269">
    <property type="component" value="Chromosome"/>
</dbReference>
<gene>
    <name evidence="2" type="ORF">DSM104635_01220</name>
</gene>
<dbReference type="Gene3D" id="1.25.40.10">
    <property type="entry name" value="Tetratricopeptide repeat domain"/>
    <property type="match status" value="1"/>
</dbReference>